<evidence type="ECO:0000256" key="2">
    <source>
        <dbReference type="ARBA" id="ARBA00022527"/>
    </source>
</evidence>
<dbReference type="Pfam" id="PF07714">
    <property type="entry name" value="PK_Tyr_Ser-Thr"/>
    <property type="match status" value="1"/>
</dbReference>
<feature type="signal peptide" evidence="7">
    <location>
        <begin position="1"/>
        <end position="17"/>
    </location>
</feature>
<dbReference type="PANTHER" id="PTHR46485">
    <property type="entry name" value="LIM DOMAIN KINASE 1"/>
    <property type="match status" value="1"/>
</dbReference>
<dbReference type="InterPro" id="IPR001245">
    <property type="entry name" value="Ser-Thr/Tyr_kinase_cat_dom"/>
</dbReference>
<dbReference type="Gene3D" id="1.10.510.10">
    <property type="entry name" value="Transferase(Phosphotransferase) domain 1"/>
    <property type="match status" value="1"/>
</dbReference>
<evidence type="ECO:0000313" key="10">
    <source>
        <dbReference type="EMBL" id="RHZ77107.1"/>
    </source>
</evidence>
<feature type="domain" description="ENTH" evidence="9">
    <location>
        <begin position="1"/>
        <end position="47"/>
    </location>
</feature>
<dbReference type="InterPro" id="IPR050940">
    <property type="entry name" value="Actin_reg-Ser/Thr_kinase"/>
</dbReference>
<evidence type="ECO:0000256" key="5">
    <source>
        <dbReference type="ARBA" id="ARBA00022777"/>
    </source>
</evidence>
<organism evidence="10 11">
    <name type="scientific">Diversispora epigaea</name>
    <dbReference type="NCBI Taxonomy" id="1348612"/>
    <lineage>
        <taxon>Eukaryota</taxon>
        <taxon>Fungi</taxon>
        <taxon>Fungi incertae sedis</taxon>
        <taxon>Mucoromycota</taxon>
        <taxon>Glomeromycotina</taxon>
        <taxon>Glomeromycetes</taxon>
        <taxon>Diversisporales</taxon>
        <taxon>Diversisporaceae</taxon>
        <taxon>Diversispora</taxon>
    </lineage>
</organism>
<evidence type="ECO:0000313" key="11">
    <source>
        <dbReference type="Proteomes" id="UP000266861"/>
    </source>
</evidence>
<proteinExistence type="inferred from homology"/>
<dbReference type="InterPro" id="IPR013809">
    <property type="entry name" value="ENTH"/>
</dbReference>
<comment type="similarity">
    <text evidence="1">Belongs to the protein kinase superfamily. TKL Ser/Thr protein kinase family.</text>
</comment>
<feature type="domain" description="Protein kinase" evidence="8">
    <location>
        <begin position="73"/>
        <end position="208"/>
    </location>
</feature>
<keyword evidence="5" id="KW-0418">Kinase</keyword>
<evidence type="ECO:0000256" key="3">
    <source>
        <dbReference type="ARBA" id="ARBA00022679"/>
    </source>
</evidence>
<gene>
    <name evidence="10" type="ORF">Glove_185g40</name>
</gene>
<comment type="caution">
    <text evidence="10">The sequence shown here is derived from an EMBL/GenBank/DDBJ whole genome shotgun (WGS) entry which is preliminary data.</text>
</comment>
<dbReference type="GO" id="GO:0004674">
    <property type="term" value="F:protein serine/threonine kinase activity"/>
    <property type="evidence" value="ECO:0007669"/>
    <property type="project" value="UniProtKB-KW"/>
</dbReference>
<evidence type="ECO:0000256" key="4">
    <source>
        <dbReference type="ARBA" id="ARBA00022741"/>
    </source>
</evidence>
<dbReference type="AlphaFoldDB" id="A0A397IQ71"/>
<evidence type="ECO:0000259" key="8">
    <source>
        <dbReference type="PROSITE" id="PS50011"/>
    </source>
</evidence>
<dbReference type="SUPFAM" id="SSF48464">
    <property type="entry name" value="ENTH/VHS domain"/>
    <property type="match status" value="1"/>
</dbReference>
<dbReference type="CDD" id="cd00180">
    <property type="entry name" value="PKc"/>
    <property type="match status" value="1"/>
</dbReference>
<dbReference type="GO" id="GO:0005524">
    <property type="term" value="F:ATP binding"/>
    <property type="evidence" value="ECO:0007669"/>
    <property type="project" value="UniProtKB-KW"/>
</dbReference>
<dbReference type="Gene3D" id="1.25.40.90">
    <property type="match status" value="1"/>
</dbReference>
<dbReference type="InterPro" id="IPR011009">
    <property type="entry name" value="Kinase-like_dom_sf"/>
</dbReference>
<keyword evidence="3" id="KW-0808">Transferase</keyword>
<keyword evidence="7" id="KW-0732">Signal</keyword>
<keyword evidence="11" id="KW-1185">Reference proteome</keyword>
<dbReference type="InterPro" id="IPR008942">
    <property type="entry name" value="ENTH_VHS"/>
</dbReference>
<dbReference type="EMBL" id="PQFF01000175">
    <property type="protein sequence ID" value="RHZ77107.1"/>
    <property type="molecule type" value="Genomic_DNA"/>
</dbReference>
<dbReference type="OrthoDB" id="10261027at2759"/>
<feature type="chain" id="PRO_5017190685" description="Protein kinase domain-containing protein" evidence="7">
    <location>
        <begin position="18"/>
        <end position="208"/>
    </location>
</feature>
<evidence type="ECO:0000259" key="9">
    <source>
        <dbReference type="PROSITE" id="PS50942"/>
    </source>
</evidence>
<keyword evidence="6" id="KW-0067">ATP-binding</keyword>
<protein>
    <recommendedName>
        <fullName evidence="12">Protein kinase domain-containing protein</fullName>
    </recommendedName>
</protein>
<dbReference type="SUPFAM" id="SSF56112">
    <property type="entry name" value="Protein kinase-like (PK-like)"/>
    <property type="match status" value="1"/>
</dbReference>
<evidence type="ECO:0000256" key="6">
    <source>
        <dbReference type="ARBA" id="ARBA00022840"/>
    </source>
</evidence>
<dbReference type="Proteomes" id="UP000266861">
    <property type="component" value="Unassembled WGS sequence"/>
</dbReference>
<sequence length="208" mass="23700">MIVALVLLNYCLHEGSPESKDQGAIVRQKAKEITNLLLDKDRLNSERRQPTKKDSLKNALKSRFIKEFNFNTFENITQIASGGFGTVDCAYSTSLRKLVALKSLKANDDSFYEKSVRVNKYHGDPKKGTHYLVLQHARDGDLRTYLRNNFKILDWKIKINMAKDITSGLHCIHDENIVHKDLHSKNILVHEGRLLITDLGLSQPLDAN</sequence>
<evidence type="ECO:0000256" key="1">
    <source>
        <dbReference type="ARBA" id="ARBA00005843"/>
    </source>
</evidence>
<dbReference type="InterPro" id="IPR000719">
    <property type="entry name" value="Prot_kinase_dom"/>
</dbReference>
<evidence type="ECO:0000256" key="7">
    <source>
        <dbReference type="SAM" id="SignalP"/>
    </source>
</evidence>
<dbReference type="PROSITE" id="PS50011">
    <property type="entry name" value="PROTEIN_KINASE_DOM"/>
    <property type="match status" value="1"/>
</dbReference>
<keyword evidence="4" id="KW-0547">Nucleotide-binding</keyword>
<keyword evidence="2" id="KW-0723">Serine/threonine-protein kinase</keyword>
<reference evidence="10 11" key="1">
    <citation type="submission" date="2018-08" db="EMBL/GenBank/DDBJ databases">
        <title>Genome and evolution of the arbuscular mycorrhizal fungus Diversispora epigaea (formerly Glomus versiforme) and its bacterial endosymbionts.</title>
        <authorList>
            <person name="Sun X."/>
            <person name="Fei Z."/>
            <person name="Harrison M."/>
        </authorList>
    </citation>
    <scope>NUCLEOTIDE SEQUENCE [LARGE SCALE GENOMIC DNA]</scope>
    <source>
        <strain evidence="10 11">IT104</strain>
    </source>
</reference>
<accession>A0A397IQ71</accession>
<name>A0A397IQ71_9GLOM</name>
<evidence type="ECO:0008006" key="12">
    <source>
        <dbReference type="Google" id="ProtNLM"/>
    </source>
</evidence>
<dbReference type="PROSITE" id="PS50942">
    <property type="entry name" value="ENTH"/>
    <property type="match status" value="1"/>
</dbReference>
<dbReference type="SMART" id="SM00220">
    <property type="entry name" value="S_TKc"/>
    <property type="match status" value="1"/>
</dbReference>
<dbReference type="PANTHER" id="PTHR46485:SF5">
    <property type="entry name" value="CENTER DIVIDER, ISOFORM A"/>
    <property type="match status" value="1"/>
</dbReference>